<evidence type="ECO:0000256" key="2">
    <source>
        <dbReference type="ARBA" id="ARBA00022692"/>
    </source>
</evidence>
<evidence type="ECO:0000256" key="5">
    <source>
        <dbReference type="SAM" id="MobiDB-lite"/>
    </source>
</evidence>
<keyword evidence="4 6" id="KW-0472">Membrane</keyword>
<accession>A0AAU9IQB8</accession>
<keyword evidence="3 6" id="KW-1133">Transmembrane helix</keyword>
<gene>
    <name evidence="7" type="ORF">BSTOLATCC_MIC11335</name>
</gene>
<sequence>MTTYINQSQEQPENILTSASKEHPSSIISENREDSIICSSKNLENIETPNESEKNHANNPENPNPPLQCQIDELSQQNLDCGTILYIYSNSITHPIISGHNEQSFEKSPACLDENPESLADKTNQIIAYPQANAGYLNQPPANPPVISINQPNQQPPQLRGFLDKSSMKTQRNDRRSFIIKVYTLLLFQLIITAVFVGIVCGISYLREKIKKYWWMVIACWGMTCIIMILIFCYKRYSKMYPYNYIALLLFTLFESYMVAFICAFYEPIIIICAAVCTIVIVFALTIYAWKTKRDFTQGRGALVVSIVSLCIFGFMMIWLYSKPLHTLYCFIVILVFGYFIVIDTQLIAGGKYCELTYDDYIAGALFLYVDIVIVFMYILAALGDNKDNLQNNQPPVFEI</sequence>
<feature type="transmembrane region" description="Helical" evidence="6">
    <location>
        <begin position="213"/>
        <end position="233"/>
    </location>
</feature>
<dbReference type="GO" id="GO:0016020">
    <property type="term" value="C:membrane"/>
    <property type="evidence" value="ECO:0007669"/>
    <property type="project" value="UniProtKB-SubCell"/>
</dbReference>
<dbReference type="AlphaFoldDB" id="A0AAU9IQB8"/>
<feature type="region of interest" description="Disordered" evidence="5">
    <location>
        <begin position="1"/>
        <end position="34"/>
    </location>
</feature>
<evidence type="ECO:0000256" key="1">
    <source>
        <dbReference type="ARBA" id="ARBA00004141"/>
    </source>
</evidence>
<reference evidence="7" key="1">
    <citation type="submission" date="2021-09" db="EMBL/GenBank/DDBJ databases">
        <authorList>
            <consortium name="AG Swart"/>
            <person name="Singh M."/>
            <person name="Singh A."/>
            <person name="Seah K."/>
            <person name="Emmerich C."/>
        </authorList>
    </citation>
    <scope>NUCLEOTIDE SEQUENCE</scope>
    <source>
        <strain evidence="7">ATCC30299</strain>
    </source>
</reference>
<feature type="transmembrane region" description="Helical" evidence="6">
    <location>
        <begin position="245"/>
        <end position="262"/>
    </location>
</feature>
<evidence type="ECO:0000313" key="8">
    <source>
        <dbReference type="Proteomes" id="UP001162131"/>
    </source>
</evidence>
<comment type="caution">
    <text evidence="7">The sequence shown here is derived from an EMBL/GenBank/DDBJ whole genome shotgun (WGS) entry which is preliminary data.</text>
</comment>
<name>A0AAU9IQB8_9CILI</name>
<feature type="transmembrane region" description="Helical" evidence="6">
    <location>
        <begin position="268"/>
        <end position="290"/>
    </location>
</feature>
<dbReference type="PANTHER" id="PTHR23291:SF47">
    <property type="entry name" value="TRANSMEMBRANE BAX INHIBITOR MOTIF CONTAINING 7"/>
    <property type="match status" value="1"/>
</dbReference>
<feature type="transmembrane region" description="Helical" evidence="6">
    <location>
        <begin position="326"/>
        <end position="349"/>
    </location>
</feature>
<feature type="transmembrane region" description="Helical" evidence="6">
    <location>
        <begin position="361"/>
        <end position="383"/>
    </location>
</feature>
<feature type="transmembrane region" description="Helical" evidence="6">
    <location>
        <begin position="178"/>
        <end position="207"/>
    </location>
</feature>
<feature type="region of interest" description="Disordered" evidence="5">
    <location>
        <begin position="47"/>
        <end position="69"/>
    </location>
</feature>
<keyword evidence="8" id="KW-1185">Reference proteome</keyword>
<keyword evidence="2 6" id="KW-0812">Transmembrane</keyword>
<feature type="compositionally biased region" description="Polar residues" evidence="5">
    <location>
        <begin position="1"/>
        <end position="19"/>
    </location>
</feature>
<evidence type="ECO:0000256" key="6">
    <source>
        <dbReference type="SAM" id="Phobius"/>
    </source>
</evidence>
<dbReference type="Pfam" id="PF01027">
    <property type="entry name" value="Bax1-I"/>
    <property type="match status" value="1"/>
</dbReference>
<dbReference type="Proteomes" id="UP001162131">
    <property type="component" value="Unassembled WGS sequence"/>
</dbReference>
<dbReference type="EMBL" id="CAJZBQ010000012">
    <property type="protein sequence ID" value="CAG9314324.1"/>
    <property type="molecule type" value="Genomic_DNA"/>
</dbReference>
<organism evidence="7 8">
    <name type="scientific">Blepharisma stoltei</name>
    <dbReference type="NCBI Taxonomy" id="1481888"/>
    <lineage>
        <taxon>Eukaryota</taxon>
        <taxon>Sar</taxon>
        <taxon>Alveolata</taxon>
        <taxon>Ciliophora</taxon>
        <taxon>Postciliodesmatophora</taxon>
        <taxon>Heterotrichea</taxon>
        <taxon>Heterotrichida</taxon>
        <taxon>Blepharismidae</taxon>
        <taxon>Blepharisma</taxon>
    </lineage>
</organism>
<protein>
    <submittedName>
        <fullName evidence="7">Uncharacterized protein</fullName>
    </submittedName>
</protein>
<evidence type="ECO:0000256" key="4">
    <source>
        <dbReference type="ARBA" id="ARBA00023136"/>
    </source>
</evidence>
<feature type="compositionally biased region" description="Basic and acidic residues" evidence="5">
    <location>
        <begin position="20"/>
        <end position="34"/>
    </location>
</feature>
<dbReference type="InterPro" id="IPR006214">
    <property type="entry name" value="Bax_inhibitor_1-related"/>
</dbReference>
<evidence type="ECO:0000313" key="7">
    <source>
        <dbReference type="EMBL" id="CAG9314324.1"/>
    </source>
</evidence>
<proteinExistence type="predicted"/>
<evidence type="ECO:0000256" key="3">
    <source>
        <dbReference type="ARBA" id="ARBA00022989"/>
    </source>
</evidence>
<comment type="subcellular location">
    <subcellularLocation>
        <location evidence="1">Membrane</location>
        <topology evidence="1">Multi-pass membrane protein</topology>
    </subcellularLocation>
</comment>
<dbReference type="PANTHER" id="PTHR23291">
    <property type="entry name" value="BAX INHIBITOR-RELATED"/>
    <property type="match status" value="1"/>
</dbReference>
<feature type="transmembrane region" description="Helical" evidence="6">
    <location>
        <begin position="302"/>
        <end position="320"/>
    </location>
</feature>